<dbReference type="Gene3D" id="3.90.190.20">
    <property type="entry name" value="Mur ligase, C-terminal domain"/>
    <property type="match status" value="1"/>
</dbReference>
<evidence type="ECO:0000256" key="8">
    <source>
        <dbReference type="ARBA" id="ARBA00022842"/>
    </source>
</evidence>
<dbReference type="EMBL" id="JAPQKR010000016">
    <property type="protein sequence ID" value="KAJ5191073.1"/>
    <property type="molecule type" value="Genomic_DNA"/>
</dbReference>
<dbReference type="Proteomes" id="UP001150904">
    <property type="component" value="Unassembled WGS sequence"/>
</dbReference>
<dbReference type="GO" id="GO:0005739">
    <property type="term" value="C:mitochondrion"/>
    <property type="evidence" value="ECO:0007669"/>
    <property type="project" value="TreeGrafter"/>
</dbReference>
<dbReference type="PANTHER" id="PTHR11136:SF0">
    <property type="entry name" value="DIHYDROFOLATE SYNTHETASE-RELATED"/>
    <property type="match status" value="1"/>
</dbReference>
<dbReference type="InterPro" id="IPR001645">
    <property type="entry name" value="Folylpolyglutamate_synth"/>
</dbReference>
<evidence type="ECO:0000256" key="7">
    <source>
        <dbReference type="ARBA" id="ARBA00022840"/>
    </source>
</evidence>
<keyword evidence="7 9" id="KW-0067">ATP-binding</keyword>
<protein>
    <recommendedName>
        <fullName evidence="9">Dihydrofolate synthetase</fullName>
        <ecNumber evidence="9">6.3.2.12</ecNumber>
    </recommendedName>
</protein>
<proteinExistence type="inferred from homology"/>
<name>A0A9W9J6P6_9EURO</name>
<evidence type="ECO:0000256" key="4">
    <source>
        <dbReference type="ARBA" id="ARBA00022598"/>
    </source>
</evidence>
<reference evidence="10" key="1">
    <citation type="submission" date="2022-12" db="EMBL/GenBank/DDBJ databases">
        <authorList>
            <person name="Petersen C."/>
        </authorList>
    </citation>
    <scope>NUCLEOTIDE SEQUENCE</scope>
    <source>
        <strain evidence="10">IBT 15544</strain>
    </source>
</reference>
<evidence type="ECO:0000256" key="1">
    <source>
        <dbReference type="ARBA" id="ARBA00005150"/>
    </source>
</evidence>
<sequence>MIELGLSRVSSLLQQSSLTWKAVHIAGTNGKGSISAYLSQLLSAEGVRCGRFTSPHLIDRWDCITIGERVVQESLFRQIEDQVKLRDRKLGIGASEFELLTATAFEIFNHERVEVGVVEVGMGGRLDATNILSDVLVSVIAKIGMDHQAFLGSTIEEIAREKAGILKPGVPCVVDNTNEAAVLRALSSRIQELGIDAIFVSPDKAEEQLPPLAQLFRKMDLEPHQKENMCSAVTALRLALSKIRPEADVYSLLPHLADVKWPGRLEHISLQPLIPRKEQVLIDGAHNPQSADVLGRYVDRKLRPESPGGVTWVIAASSGKDLAGVFRSIIRPGDSVATAEFGPVDGMPWVKPTNATELASAIQSIPEIGQVKSFEGDLLPALRWASEVSEGRPLVIAGSLYLVSDVHRLLRDALQ</sequence>
<dbReference type="GeneID" id="83184415"/>
<evidence type="ECO:0000313" key="11">
    <source>
        <dbReference type="Proteomes" id="UP001150904"/>
    </source>
</evidence>
<dbReference type="FunFam" id="3.90.190.20:FF:000010">
    <property type="entry name" value="Dihydrofolate synthetase"/>
    <property type="match status" value="1"/>
</dbReference>
<comment type="pathway">
    <text evidence="1 9">Cofactor biosynthesis; tetrahydrofolylpolyglutamate biosynthesis.</text>
</comment>
<keyword evidence="5" id="KW-0479">Metal-binding</keyword>
<dbReference type="InterPro" id="IPR036565">
    <property type="entry name" value="Mur-like_cat_sf"/>
</dbReference>
<dbReference type="SUPFAM" id="SSF53244">
    <property type="entry name" value="MurD-like peptide ligases, peptide-binding domain"/>
    <property type="match status" value="1"/>
</dbReference>
<organism evidence="10 11">
    <name type="scientific">Penicillium cinerascens</name>
    <dbReference type="NCBI Taxonomy" id="70096"/>
    <lineage>
        <taxon>Eukaryota</taxon>
        <taxon>Fungi</taxon>
        <taxon>Dikarya</taxon>
        <taxon>Ascomycota</taxon>
        <taxon>Pezizomycotina</taxon>
        <taxon>Eurotiomycetes</taxon>
        <taxon>Eurotiomycetidae</taxon>
        <taxon>Eurotiales</taxon>
        <taxon>Aspergillaceae</taxon>
        <taxon>Penicillium</taxon>
    </lineage>
</organism>
<dbReference type="PIRSF" id="PIRSF001563">
    <property type="entry name" value="Folylpolyglu_synth"/>
    <property type="match status" value="1"/>
</dbReference>
<accession>A0A9W9J6P6</accession>
<dbReference type="NCBIfam" id="TIGR01499">
    <property type="entry name" value="folC"/>
    <property type="match status" value="1"/>
</dbReference>
<dbReference type="PROSITE" id="PS01011">
    <property type="entry name" value="FOLYLPOLYGLU_SYNT_1"/>
    <property type="match status" value="1"/>
</dbReference>
<keyword evidence="11" id="KW-1185">Reference proteome</keyword>
<dbReference type="PROSITE" id="PS01012">
    <property type="entry name" value="FOLYLPOLYGLU_SYNT_2"/>
    <property type="match status" value="1"/>
</dbReference>
<comment type="catalytic activity">
    <reaction evidence="9">
        <text>7,8-dihydropteroate + L-glutamate + ATP = 7,8-dihydrofolate + ADP + phosphate + H(+)</text>
        <dbReference type="Rhea" id="RHEA:23584"/>
        <dbReference type="ChEBI" id="CHEBI:15378"/>
        <dbReference type="ChEBI" id="CHEBI:17839"/>
        <dbReference type="ChEBI" id="CHEBI:29985"/>
        <dbReference type="ChEBI" id="CHEBI:30616"/>
        <dbReference type="ChEBI" id="CHEBI:43474"/>
        <dbReference type="ChEBI" id="CHEBI:57451"/>
        <dbReference type="ChEBI" id="CHEBI:456216"/>
        <dbReference type="EC" id="6.3.2.12"/>
    </reaction>
</comment>
<dbReference type="FunFam" id="3.40.1190.10:FF:000010">
    <property type="entry name" value="Dihydrofolate synthetase"/>
    <property type="match status" value="1"/>
</dbReference>
<dbReference type="GO" id="GO:0005524">
    <property type="term" value="F:ATP binding"/>
    <property type="evidence" value="ECO:0007669"/>
    <property type="project" value="UniProtKB-KW"/>
</dbReference>
<evidence type="ECO:0000256" key="2">
    <source>
        <dbReference type="ARBA" id="ARBA00008276"/>
    </source>
</evidence>
<dbReference type="SUPFAM" id="SSF53623">
    <property type="entry name" value="MurD-like peptide ligases, catalytic domain"/>
    <property type="match status" value="1"/>
</dbReference>
<reference evidence="10" key="2">
    <citation type="journal article" date="2023" name="IMA Fungus">
        <title>Comparative genomic study of the Penicillium genus elucidates a diverse pangenome and 15 lateral gene transfer events.</title>
        <authorList>
            <person name="Petersen C."/>
            <person name="Sorensen T."/>
            <person name="Nielsen M.R."/>
            <person name="Sondergaard T.E."/>
            <person name="Sorensen J.L."/>
            <person name="Fitzpatrick D.A."/>
            <person name="Frisvad J.C."/>
            <person name="Nielsen K.L."/>
        </authorList>
    </citation>
    <scope>NUCLEOTIDE SEQUENCE</scope>
    <source>
        <strain evidence="10">IBT 15544</strain>
    </source>
</reference>
<evidence type="ECO:0000313" key="10">
    <source>
        <dbReference type="EMBL" id="KAJ5191073.1"/>
    </source>
</evidence>
<dbReference type="PANTHER" id="PTHR11136">
    <property type="entry name" value="FOLYLPOLYGLUTAMATE SYNTHASE-RELATED"/>
    <property type="match status" value="1"/>
</dbReference>
<keyword evidence="4 9" id="KW-0436">Ligase</keyword>
<dbReference type="InterPro" id="IPR036615">
    <property type="entry name" value="Mur_ligase_C_dom_sf"/>
</dbReference>
<keyword evidence="3 9" id="KW-0554">One-carbon metabolism</keyword>
<keyword evidence="8" id="KW-0460">Magnesium</keyword>
<dbReference type="Gene3D" id="3.40.1190.10">
    <property type="entry name" value="Mur-like, catalytic domain"/>
    <property type="match status" value="1"/>
</dbReference>
<gene>
    <name evidence="10" type="ORF">N7498_010058</name>
</gene>
<dbReference type="GO" id="GO:0008841">
    <property type="term" value="F:dihydrofolate synthase activity"/>
    <property type="evidence" value="ECO:0007669"/>
    <property type="project" value="UniProtKB-EC"/>
</dbReference>
<evidence type="ECO:0000256" key="9">
    <source>
        <dbReference type="PIRNR" id="PIRNR001563"/>
    </source>
</evidence>
<dbReference type="GO" id="GO:0006730">
    <property type="term" value="P:one-carbon metabolic process"/>
    <property type="evidence" value="ECO:0007669"/>
    <property type="project" value="UniProtKB-KW"/>
</dbReference>
<keyword evidence="6 9" id="KW-0547">Nucleotide-binding</keyword>
<dbReference type="GO" id="GO:0004326">
    <property type="term" value="F:tetrahydrofolylpolyglutamate synthase activity"/>
    <property type="evidence" value="ECO:0007669"/>
    <property type="project" value="InterPro"/>
</dbReference>
<evidence type="ECO:0000256" key="3">
    <source>
        <dbReference type="ARBA" id="ARBA00022563"/>
    </source>
</evidence>
<evidence type="ECO:0000256" key="5">
    <source>
        <dbReference type="ARBA" id="ARBA00022723"/>
    </source>
</evidence>
<dbReference type="GO" id="GO:0005829">
    <property type="term" value="C:cytosol"/>
    <property type="evidence" value="ECO:0007669"/>
    <property type="project" value="TreeGrafter"/>
</dbReference>
<comment type="caution">
    <text evidence="10">The sequence shown here is derived from an EMBL/GenBank/DDBJ whole genome shotgun (WGS) entry which is preliminary data.</text>
</comment>
<comment type="similarity">
    <text evidence="2 9">Belongs to the folylpolyglutamate synthase family.</text>
</comment>
<dbReference type="InterPro" id="IPR018109">
    <property type="entry name" value="Folylpolyglutamate_synth_CS"/>
</dbReference>
<dbReference type="AlphaFoldDB" id="A0A9W9J6P6"/>
<dbReference type="GO" id="GO:0046872">
    <property type="term" value="F:metal ion binding"/>
    <property type="evidence" value="ECO:0007669"/>
    <property type="project" value="UniProtKB-KW"/>
</dbReference>
<dbReference type="OrthoDB" id="5212574at2759"/>
<dbReference type="RefSeq" id="XP_058304013.1">
    <property type="nucleotide sequence ID" value="XM_058457114.1"/>
</dbReference>
<evidence type="ECO:0000256" key="6">
    <source>
        <dbReference type="ARBA" id="ARBA00022741"/>
    </source>
</evidence>
<dbReference type="EC" id="6.3.2.12" evidence="9"/>